<reference evidence="2" key="1">
    <citation type="journal article" date="2019" name="Int. J. Syst. Evol. Microbiol.">
        <title>The Global Catalogue of Microorganisms (GCM) 10K type strain sequencing project: providing services to taxonomists for standard genome sequencing and annotation.</title>
        <authorList>
            <consortium name="The Broad Institute Genomics Platform"/>
            <consortium name="The Broad Institute Genome Sequencing Center for Infectious Disease"/>
            <person name="Wu L."/>
            <person name="Ma J."/>
        </authorList>
    </citation>
    <scope>NUCLEOTIDE SEQUENCE [LARGE SCALE GENOMIC DNA]</scope>
    <source>
        <strain evidence="2">KCTC 13193</strain>
    </source>
</reference>
<protein>
    <submittedName>
        <fullName evidence="1">Hydrolase</fullName>
    </submittedName>
</protein>
<comment type="caution">
    <text evidence="1">The sequence shown here is derived from an EMBL/GenBank/DDBJ whole genome shotgun (WGS) entry which is preliminary data.</text>
</comment>
<proteinExistence type="predicted"/>
<keyword evidence="1" id="KW-0378">Hydrolase</keyword>
<evidence type="ECO:0000313" key="2">
    <source>
        <dbReference type="Proteomes" id="UP001595387"/>
    </source>
</evidence>
<dbReference type="RefSeq" id="WP_390302141.1">
    <property type="nucleotide sequence ID" value="NZ_JBHRRZ010000003.1"/>
</dbReference>
<organism evidence="1 2">
    <name type="scientific">Virgibacillus sediminis</name>
    <dbReference type="NCBI Taxonomy" id="202260"/>
    <lineage>
        <taxon>Bacteria</taxon>
        <taxon>Bacillati</taxon>
        <taxon>Bacillota</taxon>
        <taxon>Bacilli</taxon>
        <taxon>Bacillales</taxon>
        <taxon>Bacillaceae</taxon>
        <taxon>Virgibacillus</taxon>
    </lineage>
</organism>
<dbReference type="Proteomes" id="UP001595387">
    <property type="component" value="Unassembled WGS sequence"/>
</dbReference>
<evidence type="ECO:0000313" key="1">
    <source>
        <dbReference type="EMBL" id="MFC2947125.1"/>
    </source>
</evidence>
<dbReference type="GO" id="GO:0016787">
    <property type="term" value="F:hydrolase activity"/>
    <property type="evidence" value="ECO:0007669"/>
    <property type="project" value="UniProtKB-KW"/>
</dbReference>
<accession>A0ABV7A2C5</accession>
<sequence>MEKKKYYVNIGTGEISQIQFNNNDGYVIHATEEDVRLLRARMENMHGASFRSFWRSHVPIKPYHEDGANDEYDENMTAAFEMLHEWGDEQTKSHIESIGLFTEEHK</sequence>
<name>A0ABV7A2C5_9BACI</name>
<dbReference type="EMBL" id="JBHRRZ010000003">
    <property type="protein sequence ID" value="MFC2947125.1"/>
    <property type="molecule type" value="Genomic_DNA"/>
</dbReference>
<keyword evidence="2" id="KW-1185">Reference proteome</keyword>
<gene>
    <name evidence="1" type="ORF">ACFODW_01935</name>
</gene>